<keyword evidence="1" id="KW-1133">Transmembrane helix</keyword>
<dbReference type="EMBL" id="CVRI01000067">
    <property type="protein sequence ID" value="CRL06901.1"/>
    <property type="molecule type" value="Genomic_DNA"/>
</dbReference>
<protein>
    <submittedName>
        <fullName evidence="2">CLUMA_CG019690, isoform A</fullName>
    </submittedName>
</protein>
<sequence length="106" mass="12373">MEISKAQGLDLLLILKCSGISGEYFIQTLFYFYNFMLSSCFVKSSIEFKAVRDHKSKFMMMSQMFHFFLQFINNNNKEESHCDIIKRKKPFGKTSVGETTTTDPEK</sequence>
<dbReference type="Proteomes" id="UP000183832">
    <property type="component" value="Unassembled WGS sequence"/>
</dbReference>
<reference evidence="2 3" key="1">
    <citation type="submission" date="2015-04" db="EMBL/GenBank/DDBJ databases">
        <authorList>
            <person name="Syromyatnikov M.Y."/>
            <person name="Popov V.N."/>
        </authorList>
    </citation>
    <scope>NUCLEOTIDE SEQUENCE [LARGE SCALE GENOMIC DNA]</scope>
</reference>
<keyword evidence="1" id="KW-0812">Transmembrane</keyword>
<name>A0A1J1J388_9DIPT</name>
<accession>A0A1J1J388</accession>
<keyword evidence="3" id="KW-1185">Reference proteome</keyword>
<dbReference type="AlphaFoldDB" id="A0A1J1J388"/>
<evidence type="ECO:0000313" key="3">
    <source>
        <dbReference type="Proteomes" id="UP000183832"/>
    </source>
</evidence>
<organism evidence="2 3">
    <name type="scientific">Clunio marinus</name>
    <dbReference type="NCBI Taxonomy" id="568069"/>
    <lineage>
        <taxon>Eukaryota</taxon>
        <taxon>Metazoa</taxon>
        <taxon>Ecdysozoa</taxon>
        <taxon>Arthropoda</taxon>
        <taxon>Hexapoda</taxon>
        <taxon>Insecta</taxon>
        <taxon>Pterygota</taxon>
        <taxon>Neoptera</taxon>
        <taxon>Endopterygota</taxon>
        <taxon>Diptera</taxon>
        <taxon>Nematocera</taxon>
        <taxon>Chironomoidea</taxon>
        <taxon>Chironomidae</taxon>
        <taxon>Clunio</taxon>
    </lineage>
</organism>
<gene>
    <name evidence="2" type="ORF">CLUMA_CG019690</name>
</gene>
<evidence type="ECO:0000256" key="1">
    <source>
        <dbReference type="SAM" id="Phobius"/>
    </source>
</evidence>
<keyword evidence="1" id="KW-0472">Membrane</keyword>
<proteinExistence type="predicted"/>
<evidence type="ECO:0000313" key="2">
    <source>
        <dbReference type="EMBL" id="CRL06901.1"/>
    </source>
</evidence>
<feature type="transmembrane region" description="Helical" evidence="1">
    <location>
        <begin position="30"/>
        <end position="51"/>
    </location>
</feature>